<dbReference type="PANTHER" id="PTHR39428">
    <property type="entry name" value="F420H(2)-DEPENDENT QUINONE REDUCTASE RV1261C"/>
    <property type="match status" value="1"/>
</dbReference>
<proteinExistence type="inferred from homology"/>
<dbReference type="EMBL" id="CACSIP010000045">
    <property type="protein sequence ID" value="CAA0132198.1"/>
    <property type="molecule type" value="Genomic_DNA"/>
</dbReference>
<name>A0A5S9R868_MYCVN</name>
<dbReference type="NCBIfam" id="TIGR00026">
    <property type="entry name" value="hi_GC_TIGR00026"/>
    <property type="match status" value="1"/>
</dbReference>
<dbReference type="AlphaFoldDB" id="A0A5S9R868"/>
<dbReference type="Gene3D" id="2.30.110.10">
    <property type="entry name" value="Electron Transport, Fmn-binding Protein, Chain A"/>
    <property type="match status" value="1"/>
</dbReference>
<dbReference type="InterPro" id="IPR012349">
    <property type="entry name" value="Split_barrel_FMN-bd"/>
</dbReference>
<dbReference type="PANTHER" id="PTHR39428:SF1">
    <property type="entry name" value="F420H(2)-DEPENDENT QUINONE REDUCTASE RV1261C"/>
    <property type="match status" value="1"/>
</dbReference>
<dbReference type="Pfam" id="PF04075">
    <property type="entry name" value="F420H2_quin_red"/>
    <property type="match status" value="1"/>
</dbReference>
<evidence type="ECO:0000313" key="4">
    <source>
        <dbReference type="Proteomes" id="UP000430146"/>
    </source>
</evidence>
<protein>
    <submittedName>
        <fullName evidence="3">F420H(2)-dependent quinone reductase</fullName>
        <ecNumber evidence="3">1.1.98.-</ecNumber>
    </submittedName>
</protein>
<accession>A0A5S9R868</accession>
<comment type="similarity">
    <text evidence="1">Belongs to the F420H(2)-dependent quinone reductase family.</text>
</comment>
<dbReference type="InterPro" id="IPR004378">
    <property type="entry name" value="F420H2_quin_Rdtase"/>
</dbReference>
<reference evidence="3 4" key="1">
    <citation type="submission" date="2019-11" db="EMBL/GenBank/DDBJ databases">
        <authorList>
            <person name="Holert J."/>
        </authorList>
    </citation>
    <scope>NUCLEOTIDE SEQUENCE [LARGE SCALE GENOMIC DNA]</scope>
    <source>
        <strain evidence="3">BC8_1</strain>
    </source>
</reference>
<evidence type="ECO:0000256" key="2">
    <source>
        <dbReference type="ARBA" id="ARBA00049106"/>
    </source>
</evidence>
<keyword evidence="4" id="KW-1185">Reference proteome</keyword>
<evidence type="ECO:0000313" key="3">
    <source>
        <dbReference type="EMBL" id="CAA0132198.1"/>
    </source>
</evidence>
<dbReference type="Proteomes" id="UP000430146">
    <property type="component" value="Unassembled WGS sequence"/>
</dbReference>
<dbReference type="GO" id="GO:0052755">
    <property type="term" value="F:coenzyme F420H2:quinone oxidoreductase activity"/>
    <property type="evidence" value="ECO:0007669"/>
    <property type="project" value="RHEA"/>
</dbReference>
<dbReference type="GO" id="GO:0005886">
    <property type="term" value="C:plasma membrane"/>
    <property type="evidence" value="ECO:0007669"/>
    <property type="project" value="TreeGrafter"/>
</dbReference>
<sequence length="173" mass="19462">MNDNVYQKWAPTPVPRARELQARVMALPLFRRMAPKVFPRLHRWSYRLSKGRVTFAGRTAPVILVLVTGARTGTKRPVPLAAVPQGAGKWLVVGSNFGRPGHPAWTTNILAHPQVEITAGTTTYSAMARLLEGDERAKTWPELIWWFPIWAKYTDVTDRPFRVFCLEPVAGTS</sequence>
<dbReference type="EC" id="1.1.98.-" evidence="3"/>
<comment type="catalytic activity">
    <reaction evidence="2">
        <text>oxidized coenzyme F420-(gamma-L-Glu)(n) + a quinol + H(+) = reduced coenzyme F420-(gamma-L-Glu)(n) + a quinone</text>
        <dbReference type="Rhea" id="RHEA:39663"/>
        <dbReference type="Rhea" id="RHEA-COMP:12939"/>
        <dbReference type="Rhea" id="RHEA-COMP:14378"/>
        <dbReference type="ChEBI" id="CHEBI:15378"/>
        <dbReference type="ChEBI" id="CHEBI:24646"/>
        <dbReference type="ChEBI" id="CHEBI:132124"/>
        <dbReference type="ChEBI" id="CHEBI:133980"/>
        <dbReference type="ChEBI" id="CHEBI:139511"/>
    </reaction>
</comment>
<dbReference type="GO" id="GO:0070967">
    <property type="term" value="F:coenzyme F420 binding"/>
    <property type="evidence" value="ECO:0007669"/>
    <property type="project" value="TreeGrafter"/>
</dbReference>
<keyword evidence="3" id="KW-0560">Oxidoreductase</keyword>
<evidence type="ECO:0000256" key="1">
    <source>
        <dbReference type="ARBA" id="ARBA00008710"/>
    </source>
</evidence>
<organism evidence="3 4">
    <name type="scientific">Mycolicibacterium vanbaalenii</name>
    <name type="common">Mycobacterium vanbaalenii</name>
    <dbReference type="NCBI Taxonomy" id="110539"/>
    <lineage>
        <taxon>Bacteria</taxon>
        <taxon>Bacillati</taxon>
        <taxon>Actinomycetota</taxon>
        <taxon>Actinomycetes</taxon>
        <taxon>Mycobacteriales</taxon>
        <taxon>Mycobacteriaceae</taxon>
        <taxon>Mycolicibacterium</taxon>
    </lineage>
</organism>
<gene>
    <name evidence="3" type="ORF">AELLOGFF_01659</name>
</gene>